<sequence>MFEIKNKNMTESNFIPEDKYPLVGENINDENKKLRDDENFKKIFHEIDWESVGEDVLREFAEVLKKEEERRGKKF</sequence>
<dbReference type="EMBL" id="MHOT01000012">
    <property type="protein sequence ID" value="OGZ69346.1"/>
    <property type="molecule type" value="Genomic_DNA"/>
</dbReference>
<dbReference type="AlphaFoldDB" id="A0A1G2I3G5"/>
<proteinExistence type="predicted"/>
<protein>
    <submittedName>
        <fullName evidence="1">Uncharacterized protein</fullName>
    </submittedName>
</protein>
<comment type="caution">
    <text evidence="1">The sequence shown here is derived from an EMBL/GenBank/DDBJ whole genome shotgun (WGS) entry which is preliminary data.</text>
</comment>
<dbReference type="Proteomes" id="UP000178820">
    <property type="component" value="Unassembled WGS sequence"/>
</dbReference>
<evidence type="ECO:0000313" key="1">
    <source>
        <dbReference type="EMBL" id="OGZ69346.1"/>
    </source>
</evidence>
<evidence type="ECO:0000313" key="2">
    <source>
        <dbReference type="Proteomes" id="UP000178820"/>
    </source>
</evidence>
<gene>
    <name evidence="1" type="ORF">A3D44_02710</name>
</gene>
<dbReference type="STRING" id="1802207.A3D44_02710"/>
<name>A0A1G2I3G5_9BACT</name>
<organism evidence="1 2">
    <name type="scientific">Candidatus Staskawiczbacteria bacterium RIFCSPHIGHO2_02_FULL_42_22</name>
    <dbReference type="NCBI Taxonomy" id="1802207"/>
    <lineage>
        <taxon>Bacteria</taxon>
        <taxon>Candidatus Staskawicziibacteriota</taxon>
    </lineage>
</organism>
<reference evidence="1 2" key="1">
    <citation type="journal article" date="2016" name="Nat. Commun.">
        <title>Thousands of microbial genomes shed light on interconnected biogeochemical processes in an aquifer system.</title>
        <authorList>
            <person name="Anantharaman K."/>
            <person name="Brown C.T."/>
            <person name="Hug L.A."/>
            <person name="Sharon I."/>
            <person name="Castelle C.J."/>
            <person name="Probst A.J."/>
            <person name="Thomas B.C."/>
            <person name="Singh A."/>
            <person name="Wilkins M.J."/>
            <person name="Karaoz U."/>
            <person name="Brodie E.L."/>
            <person name="Williams K.H."/>
            <person name="Hubbard S.S."/>
            <person name="Banfield J.F."/>
        </authorList>
    </citation>
    <scope>NUCLEOTIDE SEQUENCE [LARGE SCALE GENOMIC DNA]</scope>
</reference>
<accession>A0A1G2I3G5</accession>